<dbReference type="Proteomes" id="UP001501057">
    <property type="component" value="Unassembled WGS sequence"/>
</dbReference>
<protein>
    <recommendedName>
        <fullName evidence="5">Maltokinase N-terminal cap domain-containing protein</fullName>
    </recommendedName>
</protein>
<organism evidence="6 7">
    <name type="scientific">Aeromicrobium alkaliterrae</name>
    <dbReference type="NCBI Taxonomy" id="302168"/>
    <lineage>
        <taxon>Bacteria</taxon>
        <taxon>Bacillati</taxon>
        <taxon>Actinomycetota</taxon>
        <taxon>Actinomycetes</taxon>
        <taxon>Propionibacteriales</taxon>
        <taxon>Nocardioidaceae</taxon>
        <taxon>Aeromicrobium</taxon>
    </lineage>
</organism>
<accession>A0ABN2K284</accession>
<evidence type="ECO:0000313" key="7">
    <source>
        <dbReference type="Proteomes" id="UP001501057"/>
    </source>
</evidence>
<reference evidence="6 7" key="1">
    <citation type="journal article" date="2019" name="Int. J. Syst. Evol. Microbiol.">
        <title>The Global Catalogue of Microorganisms (GCM) 10K type strain sequencing project: providing services to taxonomists for standard genome sequencing and annotation.</title>
        <authorList>
            <consortium name="The Broad Institute Genomics Platform"/>
            <consortium name="The Broad Institute Genome Sequencing Center for Infectious Disease"/>
            <person name="Wu L."/>
            <person name="Ma J."/>
        </authorList>
    </citation>
    <scope>NUCLEOTIDE SEQUENCE [LARGE SCALE GENOMIC DNA]</scope>
    <source>
        <strain evidence="6 7">JCM 13518</strain>
    </source>
</reference>
<sequence>MAIVHTGADMTPTKHELLAAWLPTQPWWPTGAQVPEPEASFRLDDPAGEVGIETFLLRVGGGVVQVPVTYRAAPLPGGELIGETEHSVLGHRWVHLATSDPVYVAETTATIREGRGQAALQEPDGTSITRTTTATVQGSGAGSGQLHVAVAIAPDEPVPAVAGTLTATWAEQPTPVALAWLSGS</sequence>
<proteinExistence type="predicted"/>
<keyword evidence="2" id="KW-0547">Nucleotide-binding</keyword>
<keyword evidence="4" id="KW-0067">ATP-binding</keyword>
<keyword evidence="7" id="KW-1185">Reference proteome</keyword>
<evidence type="ECO:0000256" key="1">
    <source>
        <dbReference type="ARBA" id="ARBA00022679"/>
    </source>
</evidence>
<name>A0ABN2K284_9ACTN</name>
<comment type="caution">
    <text evidence="6">The sequence shown here is derived from an EMBL/GenBank/DDBJ whole genome shotgun (WGS) entry which is preliminary data.</text>
</comment>
<evidence type="ECO:0000256" key="2">
    <source>
        <dbReference type="ARBA" id="ARBA00022741"/>
    </source>
</evidence>
<evidence type="ECO:0000259" key="5">
    <source>
        <dbReference type="Pfam" id="PF18085"/>
    </source>
</evidence>
<keyword evidence="3" id="KW-0418">Kinase</keyword>
<dbReference type="RefSeq" id="WP_344202844.1">
    <property type="nucleotide sequence ID" value="NZ_BAAAME010000005.1"/>
</dbReference>
<evidence type="ECO:0000313" key="6">
    <source>
        <dbReference type="EMBL" id="GAA1746854.1"/>
    </source>
</evidence>
<gene>
    <name evidence="6" type="ORF">GCM10009710_28670</name>
</gene>
<keyword evidence="1" id="KW-0808">Transferase</keyword>
<dbReference type="Pfam" id="PF18085">
    <property type="entry name" value="Mak_N_cap"/>
    <property type="match status" value="1"/>
</dbReference>
<dbReference type="InterPro" id="IPR040999">
    <property type="entry name" value="Mak_N_cap"/>
</dbReference>
<evidence type="ECO:0000256" key="4">
    <source>
        <dbReference type="ARBA" id="ARBA00022840"/>
    </source>
</evidence>
<dbReference type="EMBL" id="BAAAME010000005">
    <property type="protein sequence ID" value="GAA1746854.1"/>
    <property type="molecule type" value="Genomic_DNA"/>
</dbReference>
<feature type="domain" description="Maltokinase N-terminal cap" evidence="5">
    <location>
        <begin position="21"/>
        <end position="100"/>
    </location>
</feature>
<evidence type="ECO:0000256" key="3">
    <source>
        <dbReference type="ARBA" id="ARBA00022777"/>
    </source>
</evidence>